<sequence length="100" mass="11258">MQMFSIGVAVERRQPCRPLRAFAASARCLPTNNQNAVTNVAFAFATVENGENPQSMSEKIDTLAASVNRFRRLRSLEHEAHFIEATRQQLALVLSARDRR</sequence>
<accession>A0A942E671</accession>
<keyword evidence="2" id="KW-1185">Reference proteome</keyword>
<comment type="caution">
    <text evidence="1">The sequence shown here is derived from an EMBL/GenBank/DDBJ whole genome shotgun (WGS) entry which is preliminary data.</text>
</comment>
<evidence type="ECO:0000313" key="1">
    <source>
        <dbReference type="EMBL" id="MBS3651686.1"/>
    </source>
</evidence>
<organism evidence="1 2">
    <name type="scientific">Pseudaminobacter soli</name>
    <name type="common">ex Zhang et al. 2022</name>
    <dbReference type="NCBI Taxonomy" id="2831468"/>
    <lineage>
        <taxon>Bacteria</taxon>
        <taxon>Pseudomonadati</taxon>
        <taxon>Pseudomonadota</taxon>
        <taxon>Alphaproteobacteria</taxon>
        <taxon>Hyphomicrobiales</taxon>
        <taxon>Phyllobacteriaceae</taxon>
        <taxon>Pseudaminobacter</taxon>
    </lineage>
</organism>
<protein>
    <submittedName>
        <fullName evidence="1">Uncharacterized protein</fullName>
    </submittedName>
</protein>
<dbReference type="AlphaFoldDB" id="A0A942E671"/>
<reference evidence="1" key="1">
    <citation type="submission" date="2021-04" db="EMBL/GenBank/DDBJ databases">
        <title>Pseudaminobacter soli sp. nov., isolated from paddy soil contaminated by heavy metals.</title>
        <authorList>
            <person name="Zhang K."/>
        </authorList>
    </citation>
    <scope>NUCLEOTIDE SEQUENCE</scope>
    <source>
        <strain evidence="1">19-2017</strain>
    </source>
</reference>
<dbReference type="RefSeq" id="WP_188257238.1">
    <property type="nucleotide sequence ID" value="NZ_JABVCF010000015.1"/>
</dbReference>
<dbReference type="EMBL" id="JAGWCR010000015">
    <property type="protein sequence ID" value="MBS3651686.1"/>
    <property type="molecule type" value="Genomic_DNA"/>
</dbReference>
<name>A0A942E671_9HYPH</name>
<proteinExistence type="predicted"/>
<gene>
    <name evidence="1" type="ORF">KEU06_24000</name>
</gene>
<dbReference type="Proteomes" id="UP000680348">
    <property type="component" value="Unassembled WGS sequence"/>
</dbReference>
<evidence type="ECO:0000313" key="2">
    <source>
        <dbReference type="Proteomes" id="UP000680348"/>
    </source>
</evidence>